<organism evidence="2 3">
    <name type="scientific">Pseudomonas graminis</name>
    <dbReference type="NCBI Taxonomy" id="158627"/>
    <lineage>
        <taxon>Bacteria</taxon>
        <taxon>Pseudomonadati</taxon>
        <taxon>Pseudomonadota</taxon>
        <taxon>Gammaproteobacteria</taxon>
        <taxon>Pseudomonadales</taxon>
        <taxon>Pseudomonadaceae</taxon>
        <taxon>Pseudomonas</taxon>
    </lineage>
</organism>
<dbReference type="Proteomes" id="UP000095143">
    <property type="component" value="Unassembled WGS sequence"/>
</dbReference>
<reference evidence="2 3" key="1">
    <citation type="submission" date="2016-08" db="EMBL/GenBank/DDBJ databases">
        <title>Whole genome sequence of Pseudomonas graminis strain UASWS1507, a potential biological control agent for agriculture.</title>
        <authorList>
            <person name="Crovadore J."/>
            <person name="Calmin G."/>
            <person name="Chablais R."/>
            <person name="Cochard B."/>
            <person name="Lefort F."/>
        </authorList>
    </citation>
    <scope>NUCLEOTIDE SEQUENCE [LARGE SCALE GENOMIC DNA]</scope>
    <source>
        <strain evidence="2 3">UASWS1507</strain>
    </source>
</reference>
<proteinExistence type="predicted"/>
<dbReference type="EMBL" id="MDEN01000064">
    <property type="protein sequence ID" value="OCX18387.1"/>
    <property type="molecule type" value="Genomic_DNA"/>
</dbReference>
<name>A0A1C2DUE8_9PSED</name>
<evidence type="ECO:0000313" key="3">
    <source>
        <dbReference type="Proteomes" id="UP000095143"/>
    </source>
</evidence>
<feature type="transmembrane region" description="Helical" evidence="1">
    <location>
        <begin position="7"/>
        <end position="24"/>
    </location>
</feature>
<gene>
    <name evidence="2" type="ORF">BBI10_15335</name>
</gene>
<sequence>MVFKKSTAVHLFFYMAGFFLFGVGEIYNTLTLLAIVTNLSFQFLYGLVAASFVHVATEQPLFIQPCATGSLWTLNSFITHRIQPLQLPCQTTLSPFGSGLSFDALVFKLVCDKATTVHKISTNMKKMSKAVRKHSM</sequence>
<protein>
    <submittedName>
        <fullName evidence="2">Uncharacterized protein</fullName>
    </submittedName>
</protein>
<evidence type="ECO:0000256" key="1">
    <source>
        <dbReference type="SAM" id="Phobius"/>
    </source>
</evidence>
<keyword evidence="1" id="KW-0472">Membrane</keyword>
<accession>A0A1C2DUE8</accession>
<feature type="transmembrane region" description="Helical" evidence="1">
    <location>
        <begin position="30"/>
        <end position="53"/>
    </location>
</feature>
<keyword evidence="1" id="KW-1133">Transmembrane helix</keyword>
<keyword evidence="1" id="KW-0812">Transmembrane</keyword>
<dbReference type="AlphaFoldDB" id="A0A1C2DUE8"/>
<evidence type="ECO:0000313" key="2">
    <source>
        <dbReference type="EMBL" id="OCX18387.1"/>
    </source>
</evidence>
<comment type="caution">
    <text evidence="2">The sequence shown here is derived from an EMBL/GenBank/DDBJ whole genome shotgun (WGS) entry which is preliminary data.</text>
</comment>